<feature type="transmembrane region" description="Helical" evidence="1">
    <location>
        <begin position="79"/>
        <end position="101"/>
    </location>
</feature>
<dbReference type="EMBL" id="BMMN01000004">
    <property type="protein sequence ID" value="GGO12294.1"/>
    <property type="molecule type" value="Genomic_DNA"/>
</dbReference>
<accession>A0A8H9H4C8</accession>
<dbReference type="Proteomes" id="UP000653480">
    <property type="component" value="Unassembled WGS sequence"/>
</dbReference>
<sequence>MGTVGDLAGGVAKGQAFLFGGLGVCLTLRPEGLGANHGMSYYGAHWQTALPYAAGLAGAALFTHRALRDAAARTPSPAHLRWMADSFVALLAGIILTPYTLGGMVDWAHRGLGAALFALQLLLAGRLVAWAHGDAAGVVFLLLQLGGGVLAAVYVLQAEGLLIHGEATFQLGFALVLARTLPLVAPPIAAPSAAAGGVPGPVAGGVPSAAVGGVPGSAAAASAR</sequence>
<dbReference type="RefSeq" id="WP_142568662.1">
    <property type="nucleotide sequence ID" value="NZ_BMMN01000004.1"/>
</dbReference>
<evidence type="ECO:0000256" key="1">
    <source>
        <dbReference type="SAM" id="Phobius"/>
    </source>
</evidence>
<keyword evidence="1" id="KW-1133">Transmembrane helix</keyword>
<name>A0A8H9H4C8_9ACTN</name>
<dbReference type="OrthoDB" id="3536312at2"/>
<organism evidence="2 3">
    <name type="scientific">Microbispora bryophytorum</name>
    <dbReference type="NCBI Taxonomy" id="1460882"/>
    <lineage>
        <taxon>Bacteria</taxon>
        <taxon>Bacillati</taxon>
        <taxon>Actinomycetota</taxon>
        <taxon>Actinomycetes</taxon>
        <taxon>Streptosporangiales</taxon>
        <taxon>Streptosporangiaceae</taxon>
        <taxon>Microbispora</taxon>
    </lineage>
</organism>
<feature type="transmembrane region" description="Helical" evidence="1">
    <location>
        <begin position="49"/>
        <end position="67"/>
    </location>
</feature>
<keyword evidence="1" id="KW-0812">Transmembrane</keyword>
<evidence type="ECO:0008006" key="4">
    <source>
        <dbReference type="Google" id="ProtNLM"/>
    </source>
</evidence>
<comment type="caution">
    <text evidence="2">The sequence shown here is derived from an EMBL/GenBank/DDBJ whole genome shotgun (WGS) entry which is preliminary data.</text>
</comment>
<proteinExistence type="predicted"/>
<evidence type="ECO:0000313" key="2">
    <source>
        <dbReference type="EMBL" id="GGO12294.1"/>
    </source>
</evidence>
<feature type="transmembrane region" description="Helical" evidence="1">
    <location>
        <begin position="135"/>
        <end position="155"/>
    </location>
</feature>
<gene>
    <name evidence="2" type="ORF">GCM10011574_30650</name>
</gene>
<keyword evidence="1" id="KW-0472">Membrane</keyword>
<reference evidence="2" key="2">
    <citation type="submission" date="2020-09" db="EMBL/GenBank/DDBJ databases">
        <authorList>
            <person name="Sun Q."/>
            <person name="Zhou Y."/>
        </authorList>
    </citation>
    <scope>NUCLEOTIDE SEQUENCE</scope>
    <source>
        <strain evidence="2">CGMCC 4.7138</strain>
    </source>
</reference>
<keyword evidence="3" id="KW-1185">Reference proteome</keyword>
<feature type="transmembrane region" description="Helical" evidence="1">
    <location>
        <begin position="107"/>
        <end position="128"/>
    </location>
</feature>
<reference evidence="2" key="1">
    <citation type="journal article" date="2014" name="Int. J. Syst. Evol. Microbiol.">
        <title>Complete genome sequence of Corynebacterium casei LMG S-19264T (=DSM 44701T), isolated from a smear-ripened cheese.</title>
        <authorList>
            <consortium name="US DOE Joint Genome Institute (JGI-PGF)"/>
            <person name="Walter F."/>
            <person name="Albersmeier A."/>
            <person name="Kalinowski J."/>
            <person name="Ruckert C."/>
        </authorList>
    </citation>
    <scope>NUCLEOTIDE SEQUENCE</scope>
    <source>
        <strain evidence="2">CGMCC 4.7138</strain>
    </source>
</reference>
<protein>
    <recommendedName>
        <fullName evidence="4">DUF998 domain-containing protein</fullName>
    </recommendedName>
</protein>
<evidence type="ECO:0000313" key="3">
    <source>
        <dbReference type="Proteomes" id="UP000653480"/>
    </source>
</evidence>
<dbReference type="AlphaFoldDB" id="A0A8H9H4C8"/>